<protein>
    <submittedName>
        <fullName evidence="2">Uncharacterized protein</fullName>
    </submittedName>
</protein>
<feature type="non-terminal residue" evidence="2">
    <location>
        <position position="195"/>
    </location>
</feature>
<organism evidence="2 3">
    <name type="scientific">Modicella reniformis</name>
    <dbReference type="NCBI Taxonomy" id="1440133"/>
    <lineage>
        <taxon>Eukaryota</taxon>
        <taxon>Fungi</taxon>
        <taxon>Fungi incertae sedis</taxon>
        <taxon>Mucoromycota</taxon>
        <taxon>Mortierellomycotina</taxon>
        <taxon>Mortierellomycetes</taxon>
        <taxon>Mortierellales</taxon>
        <taxon>Mortierellaceae</taxon>
        <taxon>Modicella</taxon>
    </lineage>
</organism>
<accession>A0A9P6IME0</accession>
<feature type="compositionally biased region" description="Polar residues" evidence="1">
    <location>
        <begin position="115"/>
        <end position="138"/>
    </location>
</feature>
<dbReference type="EMBL" id="JAAAHW010009534">
    <property type="protein sequence ID" value="KAF9939388.1"/>
    <property type="molecule type" value="Genomic_DNA"/>
</dbReference>
<feature type="compositionally biased region" description="Low complexity" evidence="1">
    <location>
        <begin position="34"/>
        <end position="61"/>
    </location>
</feature>
<name>A0A9P6IME0_9FUNG</name>
<feature type="region of interest" description="Disordered" evidence="1">
    <location>
        <begin position="111"/>
        <end position="138"/>
    </location>
</feature>
<comment type="caution">
    <text evidence="2">The sequence shown here is derived from an EMBL/GenBank/DDBJ whole genome shotgun (WGS) entry which is preliminary data.</text>
</comment>
<evidence type="ECO:0000256" key="1">
    <source>
        <dbReference type="SAM" id="MobiDB-lite"/>
    </source>
</evidence>
<evidence type="ECO:0000313" key="2">
    <source>
        <dbReference type="EMBL" id="KAF9939388.1"/>
    </source>
</evidence>
<sequence length="195" mass="22237">MDVYALTKKQRPTHLTRGELNKTVNSAMAPSADQQQQRQQQQPQQSPSPQHRQQQQQQQHSVLGAPPTLQDIESRHSQLPPQYLQAVLEKKQKEHQQRLLQYQQSQQQQQQQQQGSVKSEVQRLPQSGLTTTLNGMTNESYGGMVKESTNNNNNNNTSHQRIIVAAPLMSTLRSDRHLSTFTSNMTSGPNRAHWK</sequence>
<dbReference type="Proteomes" id="UP000749646">
    <property type="component" value="Unassembled WGS sequence"/>
</dbReference>
<keyword evidence="3" id="KW-1185">Reference proteome</keyword>
<dbReference type="AlphaFoldDB" id="A0A9P6IME0"/>
<evidence type="ECO:0000313" key="3">
    <source>
        <dbReference type="Proteomes" id="UP000749646"/>
    </source>
</evidence>
<dbReference type="OrthoDB" id="10018316at2759"/>
<gene>
    <name evidence="2" type="ORF">BGZ65_010693</name>
</gene>
<proteinExistence type="predicted"/>
<reference evidence="2" key="1">
    <citation type="journal article" date="2020" name="Fungal Divers.">
        <title>Resolving the Mortierellaceae phylogeny through synthesis of multi-gene phylogenetics and phylogenomics.</title>
        <authorList>
            <person name="Vandepol N."/>
            <person name="Liber J."/>
            <person name="Desiro A."/>
            <person name="Na H."/>
            <person name="Kennedy M."/>
            <person name="Barry K."/>
            <person name="Grigoriev I.V."/>
            <person name="Miller A.N."/>
            <person name="O'Donnell K."/>
            <person name="Stajich J.E."/>
            <person name="Bonito G."/>
        </authorList>
    </citation>
    <scope>NUCLEOTIDE SEQUENCE</scope>
    <source>
        <strain evidence="2">MES-2147</strain>
    </source>
</reference>
<feature type="region of interest" description="Disordered" evidence="1">
    <location>
        <begin position="1"/>
        <end position="63"/>
    </location>
</feature>